<sequence length="69" mass="7521">HSIPVLINCGLELGDVGMANIAGLPLNVPPKKCSPGVGIGRVRGPFGFFHVIQRALQRWRWVSFILSVK</sequence>
<gene>
    <name evidence="1" type="ORF">FKW44_025101</name>
</gene>
<dbReference type="AlphaFoldDB" id="A0A7T8GKS4"/>
<name>A0A7T8GKS4_CALRO</name>
<feature type="non-terminal residue" evidence="1">
    <location>
        <position position="1"/>
    </location>
</feature>
<evidence type="ECO:0000313" key="2">
    <source>
        <dbReference type="Proteomes" id="UP000595437"/>
    </source>
</evidence>
<protein>
    <submittedName>
        <fullName evidence="1">Uncharacterized protein</fullName>
    </submittedName>
</protein>
<keyword evidence="2" id="KW-1185">Reference proteome</keyword>
<dbReference type="EMBL" id="CP045910">
    <property type="protein sequence ID" value="QQP31489.1"/>
    <property type="molecule type" value="Genomic_DNA"/>
</dbReference>
<evidence type="ECO:0000313" key="1">
    <source>
        <dbReference type="EMBL" id="QQP31489.1"/>
    </source>
</evidence>
<reference evidence="2" key="1">
    <citation type="submission" date="2021-01" db="EMBL/GenBank/DDBJ databases">
        <title>Caligus Genome Assembly.</title>
        <authorList>
            <person name="Gallardo-Escarate C."/>
        </authorList>
    </citation>
    <scope>NUCLEOTIDE SEQUENCE [LARGE SCALE GENOMIC DNA]</scope>
</reference>
<organism evidence="1 2">
    <name type="scientific">Caligus rogercresseyi</name>
    <name type="common">Sea louse</name>
    <dbReference type="NCBI Taxonomy" id="217165"/>
    <lineage>
        <taxon>Eukaryota</taxon>
        <taxon>Metazoa</taxon>
        <taxon>Ecdysozoa</taxon>
        <taxon>Arthropoda</taxon>
        <taxon>Crustacea</taxon>
        <taxon>Multicrustacea</taxon>
        <taxon>Hexanauplia</taxon>
        <taxon>Copepoda</taxon>
        <taxon>Siphonostomatoida</taxon>
        <taxon>Caligidae</taxon>
        <taxon>Caligus</taxon>
    </lineage>
</organism>
<accession>A0A7T8GKS4</accession>
<feature type="non-terminal residue" evidence="1">
    <location>
        <position position="69"/>
    </location>
</feature>
<dbReference type="Proteomes" id="UP000595437">
    <property type="component" value="Chromosome 21"/>
</dbReference>
<proteinExistence type="predicted"/>